<dbReference type="HOGENOM" id="CLU_2072875_0_0_1"/>
<sequence length="118" mass="13364">MAPSSGAYPQRLKHLFLQAAAPETPELLSWCPINGFDKLPPGREHLNLQSETEDVDALLGSGYAGKSLPESLRLFCDVQKERDRSLEEEDQETDDRNLRAIEALMTQLPLREIENMNR</sequence>
<proteinExistence type="predicted"/>
<evidence type="ECO:0000313" key="1">
    <source>
        <dbReference type="EMBL" id="KIW88916.1"/>
    </source>
</evidence>
<dbReference type="AlphaFoldDB" id="A0A0D2EFT9"/>
<dbReference type="EMBL" id="KN846997">
    <property type="protein sequence ID" value="KIW88916.1"/>
    <property type="molecule type" value="Genomic_DNA"/>
</dbReference>
<protein>
    <submittedName>
        <fullName evidence="1">Uncharacterized protein</fullName>
    </submittedName>
</protein>
<dbReference type="GeneID" id="27703328"/>
<reference evidence="1" key="1">
    <citation type="submission" date="2015-01" db="EMBL/GenBank/DDBJ databases">
        <title>The Genome Sequence of Cladophialophora bantiana CBS 173.52.</title>
        <authorList>
            <consortium name="The Broad Institute Genomics Platform"/>
            <person name="Cuomo C."/>
            <person name="de Hoog S."/>
            <person name="Gorbushina A."/>
            <person name="Stielow B."/>
            <person name="Teixiera M."/>
            <person name="Abouelleil A."/>
            <person name="Chapman S.B."/>
            <person name="Priest M."/>
            <person name="Young S.K."/>
            <person name="Wortman J."/>
            <person name="Nusbaum C."/>
            <person name="Birren B."/>
        </authorList>
    </citation>
    <scope>NUCLEOTIDE SEQUENCE [LARGE SCALE GENOMIC DNA]</scope>
    <source>
        <strain evidence="1">CBS 173.52</strain>
    </source>
</reference>
<dbReference type="RefSeq" id="XP_016615585.1">
    <property type="nucleotide sequence ID" value="XM_016768117.1"/>
</dbReference>
<accession>A0A0D2EFT9</accession>
<evidence type="ECO:0000313" key="2">
    <source>
        <dbReference type="Proteomes" id="UP000053789"/>
    </source>
</evidence>
<dbReference type="OrthoDB" id="4145921at2759"/>
<keyword evidence="2" id="KW-1185">Reference proteome</keyword>
<gene>
    <name evidence="1" type="ORF">Z519_10400</name>
</gene>
<dbReference type="Proteomes" id="UP000053789">
    <property type="component" value="Unassembled WGS sequence"/>
</dbReference>
<dbReference type="VEuPathDB" id="FungiDB:Z519_10400"/>
<organism evidence="1 2">
    <name type="scientific">Cladophialophora bantiana (strain ATCC 10958 / CBS 173.52 / CDC B-1940 / NIH 8579)</name>
    <name type="common">Xylohypha bantiana</name>
    <dbReference type="NCBI Taxonomy" id="1442370"/>
    <lineage>
        <taxon>Eukaryota</taxon>
        <taxon>Fungi</taxon>
        <taxon>Dikarya</taxon>
        <taxon>Ascomycota</taxon>
        <taxon>Pezizomycotina</taxon>
        <taxon>Eurotiomycetes</taxon>
        <taxon>Chaetothyriomycetidae</taxon>
        <taxon>Chaetothyriales</taxon>
        <taxon>Herpotrichiellaceae</taxon>
        <taxon>Cladophialophora</taxon>
    </lineage>
</organism>
<name>A0A0D2EFT9_CLAB1</name>